<feature type="compositionally biased region" description="Gly residues" evidence="1">
    <location>
        <begin position="7"/>
        <end position="22"/>
    </location>
</feature>
<organism evidence="3 4">
    <name type="scientific">Parenemella sanctibonifatiensis</name>
    <dbReference type="NCBI Taxonomy" id="2016505"/>
    <lineage>
        <taxon>Bacteria</taxon>
        <taxon>Bacillati</taxon>
        <taxon>Actinomycetota</taxon>
        <taxon>Actinomycetes</taxon>
        <taxon>Propionibacteriales</taxon>
        <taxon>Propionibacteriaceae</taxon>
        <taxon>Parenemella</taxon>
    </lineage>
</organism>
<reference evidence="3 4" key="1">
    <citation type="submission" date="2017-07" db="EMBL/GenBank/DDBJ databases">
        <title>Draft whole genome sequences of clinical Proprionibacteriaceae strains.</title>
        <authorList>
            <person name="Bernier A.-M."/>
            <person name="Bernard K."/>
            <person name="Domingo M.-C."/>
        </authorList>
    </citation>
    <scope>NUCLEOTIDE SEQUENCE [LARGE SCALE GENOMIC DNA]</scope>
    <source>
        <strain evidence="3 4">NML 160184</strain>
    </source>
</reference>
<keyword evidence="2" id="KW-0472">Membrane</keyword>
<feature type="compositionally biased region" description="Gly residues" evidence="1">
    <location>
        <begin position="62"/>
        <end position="75"/>
    </location>
</feature>
<sequence>MSNQQGGIPGGQPYGGPGGPQGPHGPQQQFGQTGGQPYGPQSQGSPYGPNSPGSASMPPGGAYAGAGGWQGQGPGPQGPSGPQGPGPHGPSGPQGPGGQPKKKNLKWLLIAGGAVIVVLAIIFGVVGYQNYQREQEAQRAEEARIAAEQQQTEDATATADKLGEALAGGDIGALLEIVANPPEEDEAVTNPEVVRSALDRAPLEGLEVGEPQLTGGGTGRLDGGTVDITWNQGGNPVTVTYDLVREGEAWKVDGVFVELTIDSDFPVLLEGQEIEPGRTYYVLPLTYGVTSGNARVQFTEGQLTIDPTQSSASWTGEAELSEEGRNLVVERAKAELDRCLASKELAPSACPMIRWRTESGVSPNLSTLRYTLENDPFAGAEPTLSGTDGELDISTTISVYADATVDGQPGYIDGEQTRQVTAYVDLTNPDAPLIWG</sequence>
<dbReference type="AlphaFoldDB" id="A0A255EEU8"/>
<keyword evidence="2" id="KW-0812">Transmembrane</keyword>
<dbReference type="RefSeq" id="WP_094449751.1">
    <property type="nucleotide sequence ID" value="NZ_NMVI01000007.1"/>
</dbReference>
<keyword evidence="2" id="KW-1133">Transmembrane helix</keyword>
<gene>
    <name evidence="3" type="ORF">CGZ92_02270</name>
</gene>
<feature type="compositionally biased region" description="Low complexity" evidence="1">
    <location>
        <begin position="38"/>
        <end position="61"/>
    </location>
</feature>
<dbReference type="Proteomes" id="UP000216533">
    <property type="component" value="Unassembled WGS sequence"/>
</dbReference>
<proteinExistence type="predicted"/>
<evidence type="ECO:0000313" key="3">
    <source>
        <dbReference type="EMBL" id="OYN90069.1"/>
    </source>
</evidence>
<evidence type="ECO:0000256" key="1">
    <source>
        <dbReference type="SAM" id="MobiDB-lite"/>
    </source>
</evidence>
<feature type="transmembrane region" description="Helical" evidence="2">
    <location>
        <begin position="107"/>
        <end position="128"/>
    </location>
</feature>
<dbReference type="EMBL" id="NMVI01000007">
    <property type="protein sequence ID" value="OYN90069.1"/>
    <property type="molecule type" value="Genomic_DNA"/>
</dbReference>
<protein>
    <recommendedName>
        <fullName evidence="5">DUF4878 domain-containing protein</fullName>
    </recommendedName>
</protein>
<feature type="region of interest" description="Disordered" evidence="1">
    <location>
        <begin position="1"/>
        <end position="100"/>
    </location>
</feature>
<evidence type="ECO:0000256" key="2">
    <source>
        <dbReference type="SAM" id="Phobius"/>
    </source>
</evidence>
<accession>A0A255EEU8</accession>
<feature type="compositionally biased region" description="Pro residues" evidence="1">
    <location>
        <begin position="76"/>
        <end position="90"/>
    </location>
</feature>
<comment type="caution">
    <text evidence="3">The sequence shown here is derived from an EMBL/GenBank/DDBJ whole genome shotgun (WGS) entry which is preliminary data.</text>
</comment>
<evidence type="ECO:0000313" key="4">
    <source>
        <dbReference type="Proteomes" id="UP000216533"/>
    </source>
</evidence>
<name>A0A255EEU8_9ACTN</name>
<evidence type="ECO:0008006" key="5">
    <source>
        <dbReference type="Google" id="ProtNLM"/>
    </source>
</evidence>